<feature type="compositionally biased region" description="Polar residues" evidence="3">
    <location>
        <begin position="78"/>
        <end position="94"/>
    </location>
</feature>
<feature type="compositionally biased region" description="Polar residues" evidence="3">
    <location>
        <begin position="195"/>
        <end position="205"/>
    </location>
</feature>
<feature type="compositionally biased region" description="Polar residues" evidence="3">
    <location>
        <begin position="130"/>
        <end position="153"/>
    </location>
</feature>
<sequence length="1169" mass="124077">MEGSSTPSRKSGIARPTSRLPVPSSAIPRPSTTTAPTPGRAASVRSKPSRDSLSGGVTAGGLSSARAPLPRIPPSRGLRSTASIDQLRPSTTTGRRGAPPPSLRNVASRDRLSSSSGRTSRSSLPPQSPYTPQSPGFGPSATTPHRTRSTAAVPQTDDAIVRKRTAGLSRRSSALFSDDAFREDDLAPEDGSDALSVQLTPSKSRMSLAERTVETLASIPPSPAARRKSSAFYDQSPYRSLSRPRSRADSSASRPGSAHNSDGSSRVPSRARSNSRPGSSSGTIDPLQLNFRASTTSSFKTSLATITGTPPNVPSVRKVASRASLGGPPTSRMPPSTPSQAPRKPYGALGSSAAGGSRSLADRPAKPPASSGALFKNPSLSAIDAAATGDSGSWDSTIAPAAANTDQADEIVSPRVLSSRKSSAALRDQIAKARAAKRAAAATVQEERSAGRDGGVDSDIGEAAPIVPGDDSFDFGMSHDDPFNLNKGVDPGKKVLEEKVAAARTTGRLNIAALGLKEIPAEVMNMYDMAGNGGSWAESVDLTRLIAADNELEKLEDAAFPDVYPGIASADFFAGGDDEAAAQGSIFGGLETMDLHNNLLADVPLGFRRLQHMTSLNLTSNRLSNGSIDIISQMTSLRDLKLAKNKFSGPLNPDLTKLASLEILDLRENDVSALPPNMGDMPRLRVLNLNENSLESLPFAELARLPLTDLQVRKNKLSGTLIEDPIGALAQLQTLDVSANRLTSLVPLGTEISFPVLHALSLSMNRLQGLPDMATWTSLLTLMVDENNISDIPSSFTTLEKLRHADFSSNDVRVVPPEVARMDNLTVLRLSGNPLRDKKFASISTDEVKDILAARLEPPPPYDEPPVAEVIQPTMSGFAADAKAFPDGGDDSHSDMDAFATPPTSAPHSPAHSRVNSGVDAVRSRSTTVSNSQQMWPVKQGGVLDRSRTESSSLNAAIVAKVAAGHKVRQVMLQYNSFSSIPTPLVSFAETLSVLSLAGNQLAGSTYLTEPMDLPSLQELNLSSNRITSLEPLGQHLRAPSLEKLDVSVNRISALPTWSLRQTFPQLKILLASNNQIADLEPEMIRGLKIVDISSNDIGRLNPKIGLLGGSAGLERLELSGNRFRAPRWDVLSRGTEATLQWLRGRVPADDMAEWKRENGEEDDFADVD</sequence>
<dbReference type="PROSITE" id="PS51450">
    <property type="entry name" value="LRR"/>
    <property type="match status" value="2"/>
</dbReference>
<evidence type="ECO:0000313" key="4">
    <source>
        <dbReference type="EMBL" id="KAF4122753.1"/>
    </source>
</evidence>
<feature type="region of interest" description="Disordered" evidence="3">
    <location>
        <begin position="303"/>
        <end position="376"/>
    </location>
</feature>
<dbReference type="GO" id="GO:0005737">
    <property type="term" value="C:cytoplasm"/>
    <property type="evidence" value="ECO:0007669"/>
    <property type="project" value="TreeGrafter"/>
</dbReference>
<dbReference type="InterPro" id="IPR032675">
    <property type="entry name" value="LRR_dom_sf"/>
</dbReference>
<dbReference type="Pfam" id="PF12799">
    <property type="entry name" value="LRR_4"/>
    <property type="match status" value="1"/>
</dbReference>
<dbReference type="RefSeq" id="XP_035321405.1">
    <property type="nucleotide sequence ID" value="XM_035469025.1"/>
</dbReference>
<dbReference type="InterPro" id="IPR003591">
    <property type="entry name" value="Leu-rich_rpt_typical-subtyp"/>
</dbReference>
<proteinExistence type="predicted"/>
<gene>
    <name evidence="4" type="ORF">GMORB2_7060</name>
</gene>
<dbReference type="InterPro" id="IPR001611">
    <property type="entry name" value="Leu-rich_rpt"/>
</dbReference>
<comment type="caution">
    <text evidence="4">The sequence shown here is derived from an EMBL/GenBank/DDBJ whole genome shotgun (WGS) entry which is preliminary data.</text>
</comment>
<dbReference type="SMART" id="SM00364">
    <property type="entry name" value="LRR_BAC"/>
    <property type="match status" value="9"/>
</dbReference>
<dbReference type="SMART" id="SM00369">
    <property type="entry name" value="LRR_TYP"/>
    <property type="match status" value="10"/>
</dbReference>
<feature type="region of interest" description="Disordered" evidence="3">
    <location>
        <begin position="886"/>
        <end position="915"/>
    </location>
</feature>
<evidence type="ECO:0000313" key="5">
    <source>
        <dbReference type="Proteomes" id="UP000749293"/>
    </source>
</evidence>
<dbReference type="Pfam" id="PF13516">
    <property type="entry name" value="LRR_6"/>
    <property type="match status" value="1"/>
</dbReference>
<keyword evidence="1" id="KW-0433">Leucine-rich repeat</keyword>
<dbReference type="AlphaFoldDB" id="A0A9P4YTD4"/>
<keyword evidence="2" id="KW-0677">Repeat</keyword>
<dbReference type="EMBL" id="JAANYQ010000008">
    <property type="protein sequence ID" value="KAF4122753.1"/>
    <property type="molecule type" value="Genomic_DNA"/>
</dbReference>
<protein>
    <submittedName>
        <fullName evidence="4">Leucine-rich repeat (LRR) protein</fullName>
    </submittedName>
</protein>
<name>A0A9P4YTD4_9HYPO</name>
<evidence type="ECO:0000256" key="3">
    <source>
        <dbReference type="SAM" id="MobiDB-lite"/>
    </source>
</evidence>
<evidence type="ECO:0000256" key="1">
    <source>
        <dbReference type="ARBA" id="ARBA00022614"/>
    </source>
</evidence>
<dbReference type="Proteomes" id="UP000749293">
    <property type="component" value="Unassembled WGS sequence"/>
</dbReference>
<feature type="compositionally biased region" description="Polar residues" evidence="3">
    <location>
        <begin position="259"/>
        <end position="283"/>
    </location>
</feature>
<dbReference type="PRINTS" id="PR00019">
    <property type="entry name" value="LEURICHRPT"/>
</dbReference>
<dbReference type="InterPro" id="IPR025875">
    <property type="entry name" value="Leu-rich_rpt_4"/>
</dbReference>
<feature type="region of interest" description="Disordered" evidence="3">
    <location>
        <begin position="1"/>
        <end position="289"/>
    </location>
</feature>
<reference evidence="4" key="1">
    <citation type="submission" date="2020-03" db="EMBL/GenBank/DDBJ databases">
        <title>Site-based positive gene gene selection in Geosmithia morbida across the United States reveals a broad range of putative effectors and factors for local host and environmental adapation.</title>
        <authorList>
            <person name="Onufrak A."/>
            <person name="Murdoch R.W."/>
            <person name="Gazis R."/>
            <person name="Huff M."/>
            <person name="Staton M."/>
            <person name="Klingeman W."/>
            <person name="Hadziabdic D."/>
        </authorList>
    </citation>
    <scope>NUCLEOTIDE SEQUENCE</scope>
    <source>
        <strain evidence="4">1262</strain>
    </source>
</reference>
<feature type="compositionally biased region" description="Low complexity" evidence="3">
    <location>
        <begin position="900"/>
        <end position="913"/>
    </location>
</feature>
<evidence type="ECO:0000256" key="2">
    <source>
        <dbReference type="ARBA" id="ARBA00022737"/>
    </source>
</evidence>
<dbReference type="PANTHER" id="PTHR48051">
    <property type="match status" value="1"/>
</dbReference>
<dbReference type="SUPFAM" id="SSF52058">
    <property type="entry name" value="L domain-like"/>
    <property type="match status" value="2"/>
</dbReference>
<feature type="compositionally biased region" description="Low complexity" evidence="3">
    <location>
        <begin position="236"/>
        <end position="258"/>
    </location>
</feature>
<dbReference type="PANTHER" id="PTHR48051:SF27">
    <property type="entry name" value="LEUCINE-RICH REPEAT-CONTAINING PROTEIN 40"/>
    <property type="match status" value="1"/>
</dbReference>
<dbReference type="InterPro" id="IPR050216">
    <property type="entry name" value="LRR_domain-containing"/>
</dbReference>
<accession>A0A9P4YTD4</accession>
<feature type="compositionally biased region" description="Low complexity" evidence="3">
    <location>
        <begin position="347"/>
        <end position="359"/>
    </location>
</feature>
<dbReference type="OrthoDB" id="676979at2759"/>
<dbReference type="Gene3D" id="3.80.10.10">
    <property type="entry name" value="Ribonuclease Inhibitor"/>
    <property type="match status" value="3"/>
</dbReference>
<keyword evidence="5" id="KW-1185">Reference proteome</keyword>
<dbReference type="GeneID" id="55973283"/>
<dbReference type="SMART" id="SM00365">
    <property type="entry name" value="LRR_SD22"/>
    <property type="match status" value="3"/>
</dbReference>
<feature type="compositionally biased region" description="Low complexity" evidence="3">
    <location>
        <begin position="113"/>
        <end position="123"/>
    </location>
</feature>
<organism evidence="4 5">
    <name type="scientific">Geosmithia morbida</name>
    <dbReference type="NCBI Taxonomy" id="1094350"/>
    <lineage>
        <taxon>Eukaryota</taxon>
        <taxon>Fungi</taxon>
        <taxon>Dikarya</taxon>
        <taxon>Ascomycota</taxon>
        <taxon>Pezizomycotina</taxon>
        <taxon>Sordariomycetes</taxon>
        <taxon>Hypocreomycetidae</taxon>
        <taxon>Hypocreales</taxon>
        <taxon>Bionectriaceae</taxon>
        <taxon>Geosmithia</taxon>
    </lineage>
</organism>